<gene>
    <name evidence="1" type="ORF">CYFUS_003143</name>
</gene>
<evidence type="ECO:0000313" key="1">
    <source>
        <dbReference type="EMBL" id="ATB37718.1"/>
    </source>
</evidence>
<evidence type="ECO:0000313" key="2">
    <source>
        <dbReference type="Proteomes" id="UP000217257"/>
    </source>
</evidence>
<dbReference type="AlphaFoldDB" id="A0A250J2I7"/>
<reference evidence="1 2" key="1">
    <citation type="submission" date="2017-06" db="EMBL/GenBank/DDBJ databases">
        <title>Sequencing and comparative analysis of myxobacterial genomes.</title>
        <authorList>
            <person name="Rupp O."/>
            <person name="Goesmann A."/>
            <person name="Sogaard-Andersen L."/>
        </authorList>
    </citation>
    <scope>NUCLEOTIDE SEQUENCE [LARGE SCALE GENOMIC DNA]</scope>
    <source>
        <strain evidence="1 2">DSM 52655</strain>
    </source>
</reference>
<proteinExistence type="predicted"/>
<organism evidence="1 2">
    <name type="scientific">Cystobacter fuscus</name>
    <dbReference type="NCBI Taxonomy" id="43"/>
    <lineage>
        <taxon>Bacteria</taxon>
        <taxon>Pseudomonadati</taxon>
        <taxon>Myxococcota</taxon>
        <taxon>Myxococcia</taxon>
        <taxon>Myxococcales</taxon>
        <taxon>Cystobacterineae</taxon>
        <taxon>Archangiaceae</taxon>
        <taxon>Cystobacter</taxon>
    </lineage>
</organism>
<dbReference type="RefSeq" id="WP_095985992.1">
    <property type="nucleotide sequence ID" value="NZ_CP022098.1"/>
</dbReference>
<protein>
    <submittedName>
        <fullName evidence="1">Uncharacterized protein</fullName>
    </submittedName>
</protein>
<dbReference type="Proteomes" id="UP000217257">
    <property type="component" value="Chromosome"/>
</dbReference>
<dbReference type="KEGG" id="cfus:CYFUS_003143"/>
<name>A0A250J2I7_9BACT</name>
<dbReference type="EMBL" id="CP022098">
    <property type="protein sequence ID" value="ATB37718.1"/>
    <property type="molecule type" value="Genomic_DNA"/>
</dbReference>
<accession>A0A250J2I7</accession>
<sequence length="436" mass="47323">MAKKNAVEKRLDLLHDQWTEFAQLPDARLLRWVVESDETRMVEAFLEKEGDERLGECPDLFLSFDEPFEEAAKYGAALREALMAMVEESRAGLEAEAELPPGGTCPPAKPEAGAESFLEACGWLRGHYESLCEHLAVVLMPSRVVDAKAWLEWLRGAVEQAASPHVRLVVLDDARTLTLEPLAELFPEKVVTIPAKLNMGGALEELSREAGNLDSPGGRFRELFVRMANAATKGNVAQVRTLGGQAVAVASEQGLHSLAVAAHFVVGGTLLAVNQPREALGHYQKAEASAADAEARGEVEGAQLRLKSRLAQGTALVSAQEHLPAAKLYAETAPLARALMDAQMELECWRMASWCHEMAKEVEPAWEHGQRAWQVGQAMDAGTRATSTLAYVGEALVRLSHERQGEPTAREVESDVVSVLGKDWRPMAAAAGGRPS</sequence>